<protein>
    <submittedName>
        <fullName evidence="2">Unannotated protein</fullName>
    </submittedName>
</protein>
<proteinExistence type="predicted"/>
<sequence>MSTAAPLGLDPALWAILACPCAAHGDLIADEQAKTLTCKVCGAAFPVRDGIAVMLMDEAVKPGQG</sequence>
<organism evidence="2">
    <name type="scientific">freshwater metagenome</name>
    <dbReference type="NCBI Taxonomy" id="449393"/>
    <lineage>
        <taxon>unclassified sequences</taxon>
        <taxon>metagenomes</taxon>
        <taxon>ecological metagenomes</taxon>
    </lineage>
</organism>
<dbReference type="Pfam" id="PF03966">
    <property type="entry name" value="Trm112p"/>
    <property type="match status" value="1"/>
</dbReference>
<evidence type="ECO:0000313" key="1">
    <source>
        <dbReference type="EMBL" id="CAB4630922.1"/>
    </source>
</evidence>
<dbReference type="EMBL" id="CAEZVB010000107">
    <property type="protein sequence ID" value="CAB4630922.1"/>
    <property type="molecule type" value="Genomic_DNA"/>
</dbReference>
<dbReference type="SUPFAM" id="SSF158997">
    <property type="entry name" value="Trm112p-like"/>
    <property type="match status" value="1"/>
</dbReference>
<dbReference type="EMBL" id="CAFBMO010000050">
    <property type="protein sequence ID" value="CAB4911646.1"/>
    <property type="molecule type" value="Genomic_DNA"/>
</dbReference>
<dbReference type="EMBL" id="CAEZWR010000089">
    <property type="protein sequence ID" value="CAB4666378.1"/>
    <property type="molecule type" value="Genomic_DNA"/>
</dbReference>
<evidence type="ECO:0000313" key="3">
    <source>
        <dbReference type="EMBL" id="CAB4911646.1"/>
    </source>
</evidence>
<accession>A0A6J6LZU0</accession>
<dbReference type="AlphaFoldDB" id="A0A6J6LZU0"/>
<name>A0A6J6LZU0_9ZZZZ</name>
<evidence type="ECO:0000313" key="2">
    <source>
        <dbReference type="EMBL" id="CAB4666378.1"/>
    </source>
</evidence>
<reference evidence="2" key="1">
    <citation type="submission" date="2020-05" db="EMBL/GenBank/DDBJ databases">
        <authorList>
            <person name="Chiriac C."/>
            <person name="Salcher M."/>
            <person name="Ghai R."/>
            <person name="Kavagutti S V."/>
        </authorList>
    </citation>
    <scope>NUCLEOTIDE SEQUENCE</scope>
</reference>
<gene>
    <name evidence="1" type="ORF">UFOPK1908_01457</name>
    <name evidence="2" type="ORF">UFOPK2282_00845</name>
    <name evidence="3" type="ORF">UFOPK3576_01161</name>
</gene>
<dbReference type="Gene3D" id="2.20.25.10">
    <property type="match status" value="1"/>
</dbReference>
<dbReference type="InterPro" id="IPR005651">
    <property type="entry name" value="Trm112-like"/>
</dbReference>